<proteinExistence type="predicted"/>
<organism evidence="1 2">
    <name type="scientific">Streptomyces graminofaciens</name>
    <dbReference type="NCBI Taxonomy" id="68212"/>
    <lineage>
        <taxon>Bacteria</taxon>
        <taxon>Bacillati</taxon>
        <taxon>Actinomycetota</taxon>
        <taxon>Actinomycetes</taxon>
        <taxon>Kitasatosporales</taxon>
        <taxon>Streptomycetaceae</taxon>
        <taxon>Streptomyces</taxon>
    </lineage>
</organism>
<dbReference type="RefSeq" id="WP_286249313.1">
    <property type="nucleotide sequence ID" value="NZ_AP018448.1"/>
</dbReference>
<reference evidence="1 2" key="1">
    <citation type="journal article" date="2010" name="ChemBioChem">
        <title>Cloning and characterization of the biosynthetic gene cluster of 16-membered macrolide antibiotic FD-891: involvement of a dual functional cytochrome P450 monooxygenase catalyzing epoxidation and hydroxylation.</title>
        <authorList>
            <person name="Kudo F."/>
            <person name="Motegi A."/>
            <person name="Mizoue K."/>
            <person name="Eguchi T."/>
        </authorList>
    </citation>
    <scope>NUCLEOTIDE SEQUENCE [LARGE SCALE GENOMIC DNA]</scope>
    <source>
        <strain evidence="1 2">A-8890</strain>
    </source>
</reference>
<dbReference type="Proteomes" id="UP001321542">
    <property type="component" value="Chromosome"/>
</dbReference>
<sequence length="73" mass="7484">MVTVGAGVLATTATAALGVLAWKYKGLQSMAAGLVVQLAESTAENESLKSENDYLKSATGASKTLKSYDTTAE</sequence>
<dbReference type="EMBL" id="AP018448">
    <property type="protein sequence ID" value="BBC30620.1"/>
    <property type="molecule type" value="Genomic_DNA"/>
</dbReference>
<evidence type="ECO:0008006" key="3">
    <source>
        <dbReference type="Google" id="ProtNLM"/>
    </source>
</evidence>
<keyword evidence="2" id="KW-1185">Reference proteome</keyword>
<protein>
    <recommendedName>
        <fullName evidence="3">Secreted protein</fullName>
    </recommendedName>
</protein>
<gene>
    <name evidence="1" type="ORF">SGFS_019140</name>
</gene>
<evidence type="ECO:0000313" key="1">
    <source>
        <dbReference type="EMBL" id="BBC30620.1"/>
    </source>
</evidence>
<accession>A0ABN5VD53</accession>
<evidence type="ECO:0000313" key="2">
    <source>
        <dbReference type="Proteomes" id="UP001321542"/>
    </source>
</evidence>
<name>A0ABN5VD53_9ACTN</name>
<reference evidence="1 2" key="2">
    <citation type="journal article" date="2023" name="ChemBioChem">
        <title>Acyltransferase Domain Exchange between Two Independent Type I Polyketide Synthases in the Same Producer Strain of Macrolide Antibiotics.</title>
        <authorList>
            <person name="Kudo F."/>
            <person name="Kishikawa K."/>
            <person name="Tsuboi K."/>
            <person name="Kido T."/>
            <person name="Usui T."/>
            <person name="Hashimoto J."/>
            <person name="Shin-Ya K."/>
            <person name="Miyanaga A."/>
            <person name="Eguchi T."/>
        </authorList>
    </citation>
    <scope>NUCLEOTIDE SEQUENCE [LARGE SCALE GENOMIC DNA]</scope>
    <source>
        <strain evidence="1 2">A-8890</strain>
    </source>
</reference>